<keyword evidence="1" id="KW-0812">Transmembrane</keyword>
<feature type="transmembrane region" description="Helical" evidence="1">
    <location>
        <begin position="450"/>
        <end position="470"/>
    </location>
</feature>
<feature type="transmembrane region" description="Helical" evidence="1">
    <location>
        <begin position="385"/>
        <end position="405"/>
    </location>
</feature>
<reference evidence="3" key="1">
    <citation type="journal article" date="2019" name="Int. J. Syst. Evol. Microbiol.">
        <title>The Global Catalogue of Microorganisms (GCM) 10K type strain sequencing project: providing services to taxonomists for standard genome sequencing and annotation.</title>
        <authorList>
            <consortium name="The Broad Institute Genomics Platform"/>
            <consortium name="The Broad Institute Genome Sequencing Center for Infectious Disease"/>
            <person name="Wu L."/>
            <person name="Ma J."/>
        </authorList>
    </citation>
    <scope>NUCLEOTIDE SEQUENCE [LARGE SCALE GENOMIC DNA]</scope>
    <source>
        <strain evidence="3">JCM 16601</strain>
    </source>
</reference>
<sequence>MMEAFVKFIRYLPKIRGVTVVEDSWATLKLSGKVKDLDLTELGGSAADLKELQAAKLFLFEIEGGEKRLSVEDLQPYTRGNFTDNNWTATFLKDTFFSHQSGEAVKMNFFLSVSACQTWLQGVDIFDDRSPIYSGPLIIFVDGLKVQLGNSLFGFCPCDVQSVVKLAPADNSLPHFDTLKEVIHFITAAHFYVDPGKFLLEQTTEALLLPTLVRHAIRAMACGLADEVYSQDKLIFAGGRRVIFDKMISDNDVFTLDDYVHLKAVVSWIYEDKAAVRKKLFNERFTLDADETLSLAFNLKIYAGVALEQAQERYIFVITERKDAYVKELKDLLKDLRGQSDLYSGKIRTLLGNFLRDALASLVLVGFTIFTKFSEDLTLNKHQLLTYVFWALGAYFLFSIIMQAVHDWTDIIITSKELKYWKSVSKELIADATFEKHFKASLKNRRNSLYTLYPIIAALYLLIAFCCFKYPSFFEKLINKEQAKEKKVSVQVKTKSEPR</sequence>
<dbReference type="Proteomes" id="UP001500742">
    <property type="component" value="Unassembled WGS sequence"/>
</dbReference>
<keyword evidence="1" id="KW-0472">Membrane</keyword>
<feature type="transmembrane region" description="Helical" evidence="1">
    <location>
        <begin position="354"/>
        <end position="373"/>
    </location>
</feature>
<evidence type="ECO:0000313" key="2">
    <source>
        <dbReference type="EMBL" id="GAA3993101.1"/>
    </source>
</evidence>
<proteinExistence type="predicted"/>
<gene>
    <name evidence="2" type="ORF">GCM10022210_53650</name>
</gene>
<accession>A0ABP7R656</accession>
<organism evidence="2 3">
    <name type="scientific">Mucilaginibacter dorajii</name>
    <dbReference type="NCBI Taxonomy" id="692994"/>
    <lineage>
        <taxon>Bacteria</taxon>
        <taxon>Pseudomonadati</taxon>
        <taxon>Bacteroidota</taxon>
        <taxon>Sphingobacteriia</taxon>
        <taxon>Sphingobacteriales</taxon>
        <taxon>Sphingobacteriaceae</taxon>
        <taxon>Mucilaginibacter</taxon>
    </lineage>
</organism>
<dbReference type="RefSeq" id="WP_259097219.1">
    <property type="nucleotide sequence ID" value="NZ_BAAAZC010000050.1"/>
</dbReference>
<keyword evidence="3" id="KW-1185">Reference proteome</keyword>
<evidence type="ECO:0000256" key="1">
    <source>
        <dbReference type="SAM" id="Phobius"/>
    </source>
</evidence>
<keyword evidence="1" id="KW-1133">Transmembrane helix</keyword>
<name>A0ABP7R656_9SPHI</name>
<protein>
    <submittedName>
        <fullName evidence="2">Uncharacterized protein</fullName>
    </submittedName>
</protein>
<evidence type="ECO:0000313" key="3">
    <source>
        <dbReference type="Proteomes" id="UP001500742"/>
    </source>
</evidence>
<comment type="caution">
    <text evidence="2">The sequence shown here is derived from an EMBL/GenBank/DDBJ whole genome shotgun (WGS) entry which is preliminary data.</text>
</comment>
<dbReference type="EMBL" id="BAAAZC010000050">
    <property type="protein sequence ID" value="GAA3993101.1"/>
    <property type="molecule type" value="Genomic_DNA"/>
</dbReference>